<reference evidence="1" key="2">
    <citation type="submission" date="2022-06" db="UniProtKB">
        <authorList>
            <consortium name="EnsemblMetazoa"/>
        </authorList>
    </citation>
    <scope>IDENTIFICATION</scope>
</reference>
<name>A0A8R1TMC5_ONCVO</name>
<evidence type="ECO:0000313" key="1">
    <source>
        <dbReference type="EnsemblMetazoa" id="OVOC12690.1"/>
    </source>
</evidence>
<sequence length="119" mass="13829">MQAEYINRVVFVRNAATSFVCHMSALLNKLQPLWSCIPYEGQDLTREQKRRSLALLHSMADEIFTISYSKISSDENIIDKNDTCNANQLHHHHKRHKVDLVSYNVMNDPLLKFKIMSNP</sequence>
<organism evidence="1 2">
    <name type="scientific">Onchocerca volvulus</name>
    <dbReference type="NCBI Taxonomy" id="6282"/>
    <lineage>
        <taxon>Eukaryota</taxon>
        <taxon>Metazoa</taxon>
        <taxon>Ecdysozoa</taxon>
        <taxon>Nematoda</taxon>
        <taxon>Chromadorea</taxon>
        <taxon>Rhabditida</taxon>
        <taxon>Spirurina</taxon>
        <taxon>Spiruromorpha</taxon>
        <taxon>Filarioidea</taxon>
        <taxon>Onchocercidae</taxon>
        <taxon>Onchocerca</taxon>
    </lineage>
</organism>
<reference evidence="2" key="1">
    <citation type="submission" date="2013-10" db="EMBL/GenBank/DDBJ databases">
        <title>Genome sequencing of Onchocerca volvulus.</title>
        <authorList>
            <person name="Cotton J."/>
            <person name="Tsai J."/>
            <person name="Stanley E."/>
            <person name="Tracey A."/>
            <person name="Holroyd N."/>
            <person name="Lustigman S."/>
            <person name="Berriman M."/>
        </authorList>
    </citation>
    <scope>NUCLEOTIDE SEQUENCE</scope>
</reference>
<dbReference type="EMBL" id="CMVM020000612">
    <property type="status" value="NOT_ANNOTATED_CDS"/>
    <property type="molecule type" value="Genomic_DNA"/>
</dbReference>
<dbReference type="EnsemblMetazoa" id="OVOC12690.1">
    <property type="protein sequence ID" value="OVOC12690.1"/>
    <property type="gene ID" value="WBGene00249499"/>
</dbReference>
<protein>
    <submittedName>
        <fullName evidence="1">Uncharacterized protein</fullName>
    </submittedName>
</protein>
<proteinExistence type="predicted"/>
<dbReference type="AlphaFoldDB" id="A0A8R1TMC5"/>
<accession>A0A8R1TMC5</accession>
<keyword evidence="2" id="KW-1185">Reference proteome</keyword>
<evidence type="ECO:0000313" key="2">
    <source>
        <dbReference type="Proteomes" id="UP000024404"/>
    </source>
</evidence>
<dbReference type="Proteomes" id="UP000024404">
    <property type="component" value="Unassembled WGS sequence"/>
</dbReference>